<dbReference type="Proteomes" id="UP000664779">
    <property type="component" value="Unassembled WGS sequence"/>
</dbReference>
<protein>
    <recommendedName>
        <fullName evidence="9">TRAP transporter small permease protein</fullName>
    </recommendedName>
</protein>
<comment type="caution">
    <text evidence="11">The sequence shown here is derived from an EMBL/GenBank/DDBJ whole genome shotgun (WGS) entry which is preliminary data.</text>
</comment>
<comment type="subcellular location">
    <subcellularLocation>
        <location evidence="1 9">Cell inner membrane</location>
        <topology evidence="1 9">Multi-pass membrane protein</topology>
    </subcellularLocation>
</comment>
<dbReference type="GO" id="GO:0005886">
    <property type="term" value="C:plasma membrane"/>
    <property type="evidence" value="ECO:0007669"/>
    <property type="project" value="UniProtKB-SubCell"/>
</dbReference>
<comment type="caution">
    <text evidence="9">Lacks conserved residue(s) required for the propagation of feature annotation.</text>
</comment>
<evidence type="ECO:0000313" key="11">
    <source>
        <dbReference type="EMBL" id="MBO0344131.1"/>
    </source>
</evidence>
<dbReference type="GO" id="GO:0022857">
    <property type="term" value="F:transmembrane transporter activity"/>
    <property type="evidence" value="ECO:0007669"/>
    <property type="project" value="UniProtKB-UniRule"/>
</dbReference>
<evidence type="ECO:0000256" key="3">
    <source>
        <dbReference type="ARBA" id="ARBA00022475"/>
    </source>
</evidence>
<keyword evidence="4 9" id="KW-0997">Cell inner membrane</keyword>
<sequence length="200" mass="21903">MGLLLAALRPLAVMNENVLTLGRTVGCLAMALMVVAILVQVFFRYVLNNALPWPDEAARFAMLWMTGLMAPTALRRGGFVAIDMLHRFIPHFLAQLLNLFLLTISLLVLCVAVKIGCNEVTGFGGRFATASLHIPFSLDFSQWHRVPRSWMMASLLVGCTLLVMVNIELIIRSLIGLLGGYSKLPPIPEAETDELPAGAE</sequence>
<dbReference type="Pfam" id="PF04290">
    <property type="entry name" value="DctQ"/>
    <property type="match status" value="1"/>
</dbReference>
<evidence type="ECO:0000256" key="5">
    <source>
        <dbReference type="ARBA" id="ARBA00022692"/>
    </source>
</evidence>
<keyword evidence="3" id="KW-1003">Cell membrane</keyword>
<reference evidence="11" key="1">
    <citation type="submission" date="2021-03" db="EMBL/GenBank/DDBJ databases">
        <title>Roseibium sp. CAU 1637 isolated from Incheon.</title>
        <authorList>
            <person name="Kim W."/>
        </authorList>
    </citation>
    <scope>NUCLEOTIDE SEQUENCE</scope>
    <source>
        <strain evidence="11">CAU 1637</strain>
    </source>
</reference>
<dbReference type="GO" id="GO:0015740">
    <property type="term" value="P:C4-dicarboxylate transport"/>
    <property type="evidence" value="ECO:0007669"/>
    <property type="project" value="TreeGrafter"/>
</dbReference>
<keyword evidence="7 9" id="KW-0472">Membrane</keyword>
<evidence type="ECO:0000256" key="1">
    <source>
        <dbReference type="ARBA" id="ARBA00004429"/>
    </source>
</evidence>
<comment type="function">
    <text evidence="9">Part of the tripartite ATP-independent periplasmic (TRAP) transport system.</text>
</comment>
<comment type="similarity">
    <text evidence="8 9">Belongs to the TRAP transporter small permease family.</text>
</comment>
<feature type="transmembrane region" description="Helical" evidence="9">
    <location>
        <begin position="96"/>
        <end position="116"/>
    </location>
</feature>
<name>A0A939ELN9_9HYPH</name>
<evidence type="ECO:0000256" key="9">
    <source>
        <dbReference type="RuleBase" id="RU369079"/>
    </source>
</evidence>
<dbReference type="InterPro" id="IPR007387">
    <property type="entry name" value="TRAP_DctQ"/>
</dbReference>
<evidence type="ECO:0000313" key="12">
    <source>
        <dbReference type="Proteomes" id="UP000664779"/>
    </source>
</evidence>
<keyword evidence="12" id="KW-1185">Reference proteome</keyword>
<evidence type="ECO:0000256" key="2">
    <source>
        <dbReference type="ARBA" id="ARBA00022448"/>
    </source>
</evidence>
<organism evidence="11 12">
    <name type="scientific">Roseibium limicola</name>
    <dbReference type="NCBI Taxonomy" id="2816037"/>
    <lineage>
        <taxon>Bacteria</taxon>
        <taxon>Pseudomonadati</taxon>
        <taxon>Pseudomonadota</taxon>
        <taxon>Alphaproteobacteria</taxon>
        <taxon>Hyphomicrobiales</taxon>
        <taxon>Stappiaceae</taxon>
        <taxon>Roseibium</taxon>
    </lineage>
</organism>
<accession>A0A939ELN9</accession>
<evidence type="ECO:0000256" key="7">
    <source>
        <dbReference type="ARBA" id="ARBA00023136"/>
    </source>
</evidence>
<dbReference type="PANTHER" id="PTHR35011">
    <property type="entry name" value="2,3-DIKETO-L-GULONATE TRAP TRANSPORTER SMALL PERMEASE PROTEIN YIAM"/>
    <property type="match status" value="1"/>
</dbReference>
<dbReference type="RefSeq" id="WP_206938020.1">
    <property type="nucleotide sequence ID" value="NZ_JAFLNF010000001.1"/>
</dbReference>
<evidence type="ECO:0000259" key="10">
    <source>
        <dbReference type="Pfam" id="PF04290"/>
    </source>
</evidence>
<keyword evidence="2 9" id="KW-0813">Transport</keyword>
<evidence type="ECO:0000256" key="6">
    <source>
        <dbReference type="ARBA" id="ARBA00022989"/>
    </source>
</evidence>
<dbReference type="PANTHER" id="PTHR35011:SF2">
    <property type="entry name" value="2,3-DIKETO-L-GULONATE TRAP TRANSPORTER SMALL PERMEASE PROTEIN YIAM"/>
    <property type="match status" value="1"/>
</dbReference>
<evidence type="ECO:0000256" key="4">
    <source>
        <dbReference type="ARBA" id="ARBA00022519"/>
    </source>
</evidence>
<keyword evidence="6 9" id="KW-1133">Transmembrane helix</keyword>
<gene>
    <name evidence="11" type="ORF">J0X15_02765</name>
</gene>
<feature type="transmembrane region" description="Helical" evidence="9">
    <location>
        <begin position="21"/>
        <end position="45"/>
    </location>
</feature>
<dbReference type="AlphaFoldDB" id="A0A939ELN9"/>
<keyword evidence="5 9" id="KW-0812">Transmembrane</keyword>
<feature type="transmembrane region" description="Helical" evidence="9">
    <location>
        <begin position="150"/>
        <end position="171"/>
    </location>
</feature>
<evidence type="ECO:0000256" key="8">
    <source>
        <dbReference type="ARBA" id="ARBA00038436"/>
    </source>
</evidence>
<dbReference type="EMBL" id="JAFLNF010000001">
    <property type="protein sequence ID" value="MBO0344131.1"/>
    <property type="molecule type" value="Genomic_DNA"/>
</dbReference>
<proteinExistence type="inferred from homology"/>
<feature type="domain" description="Tripartite ATP-independent periplasmic transporters DctQ component" evidence="10">
    <location>
        <begin position="33"/>
        <end position="174"/>
    </location>
</feature>
<dbReference type="InterPro" id="IPR055348">
    <property type="entry name" value="DctQ"/>
</dbReference>
<comment type="subunit">
    <text evidence="9">The complex comprises the extracytoplasmic solute receptor protein and the two transmembrane proteins.</text>
</comment>